<dbReference type="Proteomes" id="UP001620397">
    <property type="component" value="Unassembled WGS sequence"/>
</dbReference>
<reference evidence="1 2" key="1">
    <citation type="submission" date="2020-10" db="EMBL/GenBank/DDBJ databases">
        <title>Phylogeny of dyella-like bacteria.</title>
        <authorList>
            <person name="Fu J."/>
        </authorList>
    </citation>
    <scope>NUCLEOTIDE SEQUENCE [LARGE SCALE GENOMIC DNA]</scope>
    <source>
        <strain evidence="1 2">DKC-1</strain>
    </source>
</reference>
<evidence type="ECO:0000313" key="2">
    <source>
        <dbReference type="Proteomes" id="UP001620397"/>
    </source>
</evidence>
<sequence>MKYSDGNDVKLGDKVRLGRDKNGVVVCSIDDQEYSDEFPESQWSYLKEGVMINFPMWGLIHYVEPEDDLELLARKS</sequence>
<name>A0ABW8KIG6_9GAMM</name>
<gene>
    <name evidence="1" type="ORF">ISP14_13960</name>
</gene>
<keyword evidence="2" id="KW-1185">Reference proteome</keyword>
<dbReference type="EMBL" id="JADIKL010000008">
    <property type="protein sequence ID" value="MFK2931898.1"/>
    <property type="molecule type" value="Genomic_DNA"/>
</dbReference>
<comment type="caution">
    <text evidence="1">The sequence shown here is derived from an EMBL/GenBank/DDBJ whole genome shotgun (WGS) entry which is preliminary data.</text>
</comment>
<accession>A0ABW8KIG6</accession>
<evidence type="ECO:0000313" key="1">
    <source>
        <dbReference type="EMBL" id="MFK2931898.1"/>
    </source>
</evidence>
<dbReference type="RefSeq" id="WP_404540977.1">
    <property type="nucleotide sequence ID" value="NZ_JADIKL010000008.1"/>
</dbReference>
<protein>
    <recommendedName>
        <fullName evidence="3">Phage protein</fullName>
    </recommendedName>
</protein>
<proteinExistence type="predicted"/>
<organism evidence="1 2">
    <name type="scientific">Dyella agri</name>
    <dbReference type="NCBI Taxonomy" id="1926869"/>
    <lineage>
        <taxon>Bacteria</taxon>
        <taxon>Pseudomonadati</taxon>
        <taxon>Pseudomonadota</taxon>
        <taxon>Gammaproteobacteria</taxon>
        <taxon>Lysobacterales</taxon>
        <taxon>Rhodanobacteraceae</taxon>
        <taxon>Dyella</taxon>
    </lineage>
</organism>
<evidence type="ECO:0008006" key="3">
    <source>
        <dbReference type="Google" id="ProtNLM"/>
    </source>
</evidence>